<keyword evidence="1" id="KW-0472">Membrane</keyword>
<accession>A0AAD4DTS4</accession>
<comment type="caution">
    <text evidence="2">The sequence shown here is derived from an EMBL/GenBank/DDBJ whole genome shotgun (WGS) entry which is preliminary data.</text>
</comment>
<gene>
    <name evidence="2" type="ORF">F5891DRAFT_1065279</name>
</gene>
<evidence type="ECO:0000256" key="1">
    <source>
        <dbReference type="SAM" id="Phobius"/>
    </source>
</evidence>
<organism evidence="2 3">
    <name type="scientific">Suillus fuscotomentosus</name>
    <dbReference type="NCBI Taxonomy" id="1912939"/>
    <lineage>
        <taxon>Eukaryota</taxon>
        <taxon>Fungi</taxon>
        <taxon>Dikarya</taxon>
        <taxon>Basidiomycota</taxon>
        <taxon>Agaricomycotina</taxon>
        <taxon>Agaricomycetes</taxon>
        <taxon>Agaricomycetidae</taxon>
        <taxon>Boletales</taxon>
        <taxon>Suillineae</taxon>
        <taxon>Suillaceae</taxon>
        <taxon>Suillus</taxon>
    </lineage>
</organism>
<keyword evidence="1" id="KW-1133">Transmembrane helix</keyword>
<evidence type="ECO:0000313" key="3">
    <source>
        <dbReference type="Proteomes" id="UP001195769"/>
    </source>
</evidence>
<name>A0AAD4DTS4_9AGAM</name>
<keyword evidence="1" id="KW-0812">Transmembrane</keyword>
<dbReference type="RefSeq" id="XP_041219357.1">
    <property type="nucleotide sequence ID" value="XM_041363074.1"/>
</dbReference>
<reference evidence="2" key="1">
    <citation type="journal article" date="2020" name="New Phytol.">
        <title>Comparative genomics reveals dynamic genome evolution in host specialist ectomycorrhizal fungi.</title>
        <authorList>
            <person name="Lofgren L.A."/>
            <person name="Nguyen N.H."/>
            <person name="Vilgalys R."/>
            <person name="Ruytinx J."/>
            <person name="Liao H.L."/>
            <person name="Branco S."/>
            <person name="Kuo A."/>
            <person name="LaButti K."/>
            <person name="Lipzen A."/>
            <person name="Andreopoulos W."/>
            <person name="Pangilinan J."/>
            <person name="Riley R."/>
            <person name="Hundley H."/>
            <person name="Na H."/>
            <person name="Barry K."/>
            <person name="Grigoriev I.V."/>
            <person name="Stajich J.E."/>
            <person name="Kennedy P.G."/>
        </authorList>
    </citation>
    <scope>NUCLEOTIDE SEQUENCE</scope>
    <source>
        <strain evidence="2">FC203</strain>
    </source>
</reference>
<protein>
    <submittedName>
        <fullName evidence="2">Uncharacterized protein</fullName>
    </submittedName>
</protein>
<dbReference type="Proteomes" id="UP001195769">
    <property type="component" value="Unassembled WGS sequence"/>
</dbReference>
<dbReference type="AlphaFoldDB" id="A0AAD4DTS4"/>
<sequence>MSVLNSTSLAGAIFTAIEICISLTIAIMTLISGGSWRRDASVYMVAPCHHKEATGVERDAGRVGWPIIFLNIWHLMMKQLRTSLFVLTGCSSF</sequence>
<dbReference type="EMBL" id="JABBWK010000091">
    <property type="protein sequence ID" value="KAG1893781.1"/>
    <property type="molecule type" value="Genomic_DNA"/>
</dbReference>
<feature type="transmembrane region" description="Helical" evidence="1">
    <location>
        <begin position="12"/>
        <end position="31"/>
    </location>
</feature>
<keyword evidence="3" id="KW-1185">Reference proteome</keyword>
<proteinExistence type="predicted"/>
<dbReference type="GeneID" id="64657372"/>
<evidence type="ECO:0000313" key="2">
    <source>
        <dbReference type="EMBL" id="KAG1893781.1"/>
    </source>
</evidence>